<dbReference type="EMBL" id="GBRH01224582">
    <property type="protein sequence ID" value="JAD73313.1"/>
    <property type="molecule type" value="Transcribed_RNA"/>
</dbReference>
<dbReference type="AlphaFoldDB" id="A0A0A9CFS0"/>
<reference evidence="1" key="2">
    <citation type="journal article" date="2015" name="Data Brief">
        <title>Shoot transcriptome of the giant reed, Arundo donax.</title>
        <authorList>
            <person name="Barrero R.A."/>
            <person name="Guerrero F.D."/>
            <person name="Moolhuijzen P."/>
            <person name="Goolsby J.A."/>
            <person name="Tidwell J."/>
            <person name="Bellgard S.E."/>
            <person name="Bellgard M.I."/>
        </authorList>
    </citation>
    <scope>NUCLEOTIDE SEQUENCE</scope>
    <source>
        <tissue evidence="1">Shoot tissue taken approximately 20 cm above the soil surface</tissue>
    </source>
</reference>
<accession>A0A0A9CFS0</accession>
<organism evidence="1">
    <name type="scientific">Arundo donax</name>
    <name type="common">Giant reed</name>
    <name type="synonym">Donax arundinaceus</name>
    <dbReference type="NCBI Taxonomy" id="35708"/>
    <lineage>
        <taxon>Eukaryota</taxon>
        <taxon>Viridiplantae</taxon>
        <taxon>Streptophyta</taxon>
        <taxon>Embryophyta</taxon>
        <taxon>Tracheophyta</taxon>
        <taxon>Spermatophyta</taxon>
        <taxon>Magnoliopsida</taxon>
        <taxon>Liliopsida</taxon>
        <taxon>Poales</taxon>
        <taxon>Poaceae</taxon>
        <taxon>PACMAD clade</taxon>
        <taxon>Arundinoideae</taxon>
        <taxon>Arundineae</taxon>
        <taxon>Arundo</taxon>
    </lineage>
</organism>
<evidence type="ECO:0000313" key="1">
    <source>
        <dbReference type="EMBL" id="JAD73313.1"/>
    </source>
</evidence>
<proteinExistence type="predicted"/>
<protein>
    <submittedName>
        <fullName evidence="1">Uncharacterized protein</fullName>
    </submittedName>
</protein>
<name>A0A0A9CFS0_ARUDO</name>
<reference evidence="1" key="1">
    <citation type="submission" date="2014-09" db="EMBL/GenBank/DDBJ databases">
        <authorList>
            <person name="Magalhaes I.L.F."/>
            <person name="Oliveira U."/>
            <person name="Santos F.R."/>
            <person name="Vidigal T.H.D.A."/>
            <person name="Brescovit A.D."/>
            <person name="Santos A.J."/>
        </authorList>
    </citation>
    <scope>NUCLEOTIDE SEQUENCE</scope>
    <source>
        <tissue evidence="1">Shoot tissue taken approximately 20 cm above the soil surface</tissue>
    </source>
</reference>
<sequence length="72" mass="8289">MPCDQHHGFLLIPSLGRCKDGGPLTRDARSLNLSASWCFRSNMRLLHNWRCWTYEPNVSSREHESTMAGQTQ</sequence>